<comment type="similarity">
    <text evidence="1">Belongs to the class A bacterial acid phosphatase family.</text>
</comment>
<dbReference type="GO" id="GO:0003993">
    <property type="term" value="F:acid phosphatase activity"/>
    <property type="evidence" value="ECO:0007669"/>
    <property type="project" value="UniProtKB-EC"/>
</dbReference>
<dbReference type="Gene3D" id="1.20.144.10">
    <property type="entry name" value="Phosphatidic acid phosphatase type 2/haloperoxidase"/>
    <property type="match status" value="1"/>
</dbReference>
<dbReference type="GO" id="GO:0030288">
    <property type="term" value="C:outer membrane-bounded periplasmic space"/>
    <property type="evidence" value="ECO:0007669"/>
    <property type="project" value="InterPro"/>
</dbReference>
<dbReference type="PIRSF" id="PIRSF000897">
    <property type="entry name" value="Acid_Ptase_ClsA"/>
    <property type="match status" value="1"/>
</dbReference>
<keyword evidence="5" id="KW-1185">Reference proteome</keyword>
<protein>
    <recommendedName>
        <fullName evidence="1">Acid phosphatase</fullName>
        <ecNumber evidence="1">3.1.3.2</ecNumber>
    </recommendedName>
</protein>
<feature type="signal peptide" evidence="2">
    <location>
        <begin position="1"/>
        <end position="22"/>
    </location>
</feature>
<dbReference type="AlphaFoldDB" id="A0A4R3M3P1"/>
<dbReference type="InterPro" id="IPR000326">
    <property type="entry name" value="PAP2/HPO"/>
</dbReference>
<dbReference type="SMART" id="SM00014">
    <property type="entry name" value="acidPPc"/>
    <property type="match status" value="1"/>
</dbReference>
<dbReference type="EC" id="3.1.3.2" evidence="1"/>
<keyword evidence="2" id="KW-0732">Signal</keyword>
<organism evidence="4 5">
    <name type="scientific">Aquabacter spiritensis</name>
    <dbReference type="NCBI Taxonomy" id="933073"/>
    <lineage>
        <taxon>Bacteria</taxon>
        <taxon>Pseudomonadati</taxon>
        <taxon>Pseudomonadota</taxon>
        <taxon>Alphaproteobacteria</taxon>
        <taxon>Hyphomicrobiales</taxon>
        <taxon>Xanthobacteraceae</taxon>
        <taxon>Aquabacter</taxon>
    </lineage>
</organism>
<dbReference type="EMBL" id="SMAI01000001">
    <property type="protein sequence ID" value="TCT07820.1"/>
    <property type="molecule type" value="Genomic_DNA"/>
</dbReference>
<dbReference type="OrthoDB" id="9780507at2"/>
<dbReference type="Proteomes" id="UP000294664">
    <property type="component" value="Unassembled WGS sequence"/>
</dbReference>
<dbReference type="CDD" id="cd03397">
    <property type="entry name" value="PAP2_acid_phosphatase"/>
    <property type="match status" value="1"/>
</dbReference>
<dbReference type="InterPro" id="IPR001011">
    <property type="entry name" value="Acid_Pase_classA_bac"/>
</dbReference>
<evidence type="ECO:0000256" key="2">
    <source>
        <dbReference type="SAM" id="SignalP"/>
    </source>
</evidence>
<feature type="domain" description="Phosphatidic acid phosphatase type 2/haloperoxidase" evidence="3">
    <location>
        <begin position="102"/>
        <end position="208"/>
    </location>
</feature>
<comment type="catalytic activity">
    <reaction evidence="1">
        <text>a phosphate monoester + H2O = an alcohol + phosphate</text>
        <dbReference type="Rhea" id="RHEA:15017"/>
        <dbReference type="ChEBI" id="CHEBI:15377"/>
        <dbReference type="ChEBI" id="CHEBI:30879"/>
        <dbReference type="ChEBI" id="CHEBI:43474"/>
        <dbReference type="ChEBI" id="CHEBI:67140"/>
        <dbReference type="EC" id="3.1.3.2"/>
    </reaction>
</comment>
<evidence type="ECO:0000313" key="5">
    <source>
        <dbReference type="Proteomes" id="UP000294664"/>
    </source>
</evidence>
<evidence type="ECO:0000256" key="1">
    <source>
        <dbReference type="PIRNR" id="PIRNR000897"/>
    </source>
</evidence>
<dbReference type="InterPro" id="IPR036938">
    <property type="entry name" value="PAP2/HPO_sf"/>
</dbReference>
<gene>
    <name evidence="4" type="ORF">EDC64_101339</name>
</gene>
<evidence type="ECO:0000259" key="3">
    <source>
        <dbReference type="SMART" id="SM00014"/>
    </source>
</evidence>
<dbReference type="SUPFAM" id="SSF48317">
    <property type="entry name" value="Acid phosphatase/Vanadium-dependent haloperoxidase"/>
    <property type="match status" value="1"/>
</dbReference>
<evidence type="ECO:0000313" key="4">
    <source>
        <dbReference type="EMBL" id="TCT07820.1"/>
    </source>
</evidence>
<accession>A0A4R3M3P1</accession>
<sequence length="252" mass="26593">MFVRATALAFILLTAAFGTASAQGTAYLRPDQADLTRFLAPAPTRDSQTTQEDVRILLDLQAVRTPETIARANADVDRVLTRFSDAVGTDLSTARAPRANAFVDKAAREASVIVQNAKAHWGRLRPFLAFPDIHLVVPKEDTGSYPSGHATWGMMTAILLANMVPEKAVALYERGAAFGFSRLIGGVHYPSDVEAGRLTGTALAAIMMNDAAFRTDLAAAAEEVRGLLGLAPLASVPAPAATSPAPEPVAAK</sequence>
<name>A0A4R3M3P1_9HYPH</name>
<comment type="caution">
    <text evidence="4">The sequence shown here is derived from an EMBL/GenBank/DDBJ whole genome shotgun (WGS) entry which is preliminary data.</text>
</comment>
<proteinExistence type="inferred from homology"/>
<dbReference type="RefSeq" id="WP_132029124.1">
    <property type="nucleotide sequence ID" value="NZ_SMAI01000001.1"/>
</dbReference>
<dbReference type="Pfam" id="PF01569">
    <property type="entry name" value="PAP2"/>
    <property type="match status" value="1"/>
</dbReference>
<reference evidence="4 5" key="1">
    <citation type="submission" date="2019-03" db="EMBL/GenBank/DDBJ databases">
        <title>Genomic Encyclopedia of Type Strains, Phase IV (KMG-IV): sequencing the most valuable type-strain genomes for metagenomic binning, comparative biology and taxonomic classification.</title>
        <authorList>
            <person name="Goeker M."/>
        </authorList>
    </citation>
    <scope>NUCLEOTIDE SEQUENCE [LARGE SCALE GENOMIC DNA]</scope>
    <source>
        <strain evidence="4 5">DSM 9035</strain>
    </source>
</reference>
<feature type="chain" id="PRO_5020637246" description="Acid phosphatase" evidence="2">
    <location>
        <begin position="23"/>
        <end position="252"/>
    </location>
</feature>
<keyword evidence="1" id="KW-0378">Hydrolase</keyword>